<dbReference type="InterPro" id="IPR003448">
    <property type="entry name" value="Mopterin_biosynth_MoaE"/>
</dbReference>
<dbReference type="InterPro" id="IPR036563">
    <property type="entry name" value="MoaE_sf"/>
</dbReference>
<dbReference type="EMBL" id="HBUF01014552">
    <property type="protein sequence ID" value="CAG6609428.1"/>
    <property type="molecule type" value="Transcribed_RNA"/>
</dbReference>
<feature type="binding site" evidence="4">
    <location>
        <begin position="112"/>
        <end position="113"/>
    </location>
    <ligand>
        <name>substrate</name>
    </ligand>
</feature>
<dbReference type="FunFam" id="3.90.1170.40:FF:000002">
    <property type="entry name" value="Molybdopterin synthase catalytic subunit"/>
    <property type="match status" value="1"/>
</dbReference>
<comment type="similarity">
    <text evidence="4">Belongs to the MoaE family. MOCS2B subfamily.</text>
</comment>
<dbReference type="GO" id="GO:0030366">
    <property type="term" value="F:molybdopterin synthase activity"/>
    <property type="evidence" value="ECO:0007669"/>
    <property type="project" value="UniProtKB-UniRule"/>
</dbReference>
<keyword evidence="3 4" id="KW-0501">Molybdenum cofactor biosynthesis</keyword>
<dbReference type="EMBL" id="HBUF01014558">
    <property type="protein sequence ID" value="CAG6609442.1"/>
    <property type="molecule type" value="Transcribed_RNA"/>
</dbReference>
<dbReference type="Pfam" id="PF02391">
    <property type="entry name" value="MoaE"/>
    <property type="match status" value="1"/>
</dbReference>
<name>A0A8D8PQ91_9HEMI</name>
<dbReference type="EMBL" id="HBUF01014557">
    <property type="protein sequence ID" value="CAG6609440.1"/>
    <property type="molecule type" value="Transcribed_RNA"/>
</dbReference>
<comment type="function">
    <text evidence="4">Catalytic subunit of the molybdopterin synthase complex, a complex that catalyzes the conversion of precursor Z into molybdopterin. Acts by mediating the incorporation of 2 sulfur atoms from thiocarboxylated MOCS2A into precursor Z to generate a dithiolene group.</text>
</comment>
<dbReference type="EMBL" id="HBUF01014555">
    <property type="protein sequence ID" value="CAG6609435.1"/>
    <property type="molecule type" value="Transcribed_RNA"/>
</dbReference>
<reference evidence="5" key="1">
    <citation type="submission" date="2021-05" db="EMBL/GenBank/DDBJ databases">
        <authorList>
            <person name="Alioto T."/>
            <person name="Alioto T."/>
            <person name="Gomez Garrido J."/>
        </authorList>
    </citation>
    <scope>NUCLEOTIDE SEQUENCE</scope>
</reference>
<evidence type="ECO:0000256" key="3">
    <source>
        <dbReference type="ARBA" id="ARBA00023150"/>
    </source>
</evidence>
<protein>
    <recommendedName>
        <fullName evidence="4">Molybdopterin synthase catalytic subunit</fullName>
        <ecNumber evidence="4">2.8.1.12</ecNumber>
    </recommendedName>
    <alternativeName>
        <fullName evidence="4">Molybdenum cofactor synthesis protein 2 large subunit</fullName>
    </alternativeName>
    <alternativeName>
        <fullName evidence="4">Molybdenum cofactor synthesis protein 2B</fullName>
        <shortName evidence="4">MOCS2B</shortName>
    </alternativeName>
</protein>
<feature type="binding site" evidence="4">
    <location>
        <begin position="135"/>
        <end position="137"/>
    </location>
    <ligand>
        <name>substrate</name>
    </ligand>
</feature>
<dbReference type="InterPro" id="IPR028888">
    <property type="entry name" value="MOCS2B_euk"/>
</dbReference>
<dbReference type="EMBL" id="HBUF01014550">
    <property type="protein sequence ID" value="CAG6609424.1"/>
    <property type="molecule type" value="Transcribed_RNA"/>
</dbReference>
<accession>A0A8D8PQ91</accession>
<evidence type="ECO:0000256" key="2">
    <source>
        <dbReference type="ARBA" id="ARBA00022679"/>
    </source>
</evidence>
<evidence type="ECO:0000256" key="4">
    <source>
        <dbReference type="HAMAP-Rule" id="MF_03052"/>
    </source>
</evidence>
<comment type="catalytic activity">
    <reaction evidence="4">
        <text>2 [molybdopterin-synthase sulfur-carrier protein]-C-terminal-Gly-aminoethanethioate + cyclic pyranopterin phosphate + H2O = molybdopterin + 2 [molybdopterin-synthase sulfur-carrier protein]-C-terminal Gly-Gly + 2 H(+)</text>
        <dbReference type="Rhea" id="RHEA:26333"/>
        <dbReference type="Rhea" id="RHEA-COMP:12202"/>
        <dbReference type="Rhea" id="RHEA-COMP:19907"/>
        <dbReference type="ChEBI" id="CHEBI:15377"/>
        <dbReference type="ChEBI" id="CHEBI:15378"/>
        <dbReference type="ChEBI" id="CHEBI:58698"/>
        <dbReference type="ChEBI" id="CHEBI:59648"/>
        <dbReference type="ChEBI" id="CHEBI:90778"/>
        <dbReference type="ChEBI" id="CHEBI:232372"/>
        <dbReference type="EC" id="2.8.1.12"/>
    </reaction>
</comment>
<comment type="miscellaneous">
    <text evidence="4">This protein is produced by a bicistronic gene which also produces the large subunit (MOCS2A).</text>
</comment>
<comment type="subunit">
    <text evidence="4">Heterotetramer; composed of 2 small (MOCS2A) and 2 large (MOCS2B) subunits.</text>
</comment>
<evidence type="ECO:0000313" key="5">
    <source>
        <dbReference type="EMBL" id="CAG6609428.1"/>
    </source>
</evidence>
<dbReference type="Gene3D" id="3.90.1170.40">
    <property type="entry name" value="Molybdopterin biosynthesis MoaE subunit"/>
    <property type="match status" value="1"/>
</dbReference>
<dbReference type="AlphaFoldDB" id="A0A8D8PQ91"/>
<dbReference type="EMBL" id="HBUF01014556">
    <property type="protein sequence ID" value="CAG6609437.1"/>
    <property type="molecule type" value="Transcribed_RNA"/>
</dbReference>
<dbReference type="GO" id="GO:1990140">
    <property type="term" value="C:molybdopterin synthase complex"/>
    <property type="evidence" value="ECO:0007669"/>
    <property type="project" value="UniProtKB-UniRule"/>
</dbReference>
<organism evidence="5">
    <name type="scientific">Cacopsylla melanoneura</name>
    <dbReference type="NCBI Taxonomy" id="428564"/>
    <lineage>
        <taxon>Eukaryota</taxon>
        <taxon>Metazoa</taxon>
        <taxon>Ecdysozoa</taxon>
        <taxon>Arthropoda</taxon>
        <taxon>Hexapoda</taxon>
        <taxon>Insecta</taxon>
        <taxon>Pterygota</taxon>
        <taxon>Neoptera</taxon>
        <taxon>Paraneoptera</taxon>
        <taxon>Hemiptera</taxon>
        <taxon>Sternorrhyncha</taxon>
        <taxon>Psylloidea</taxon>
        <taxon>Psyllidae</taxon>
        <taxon>Psyllinae</taxon>
        <taxon>Cacopsylla</taxon>
    </lineage>
</organism>
<keyword evidence="2 4" id="KW-0808">Transferase</keyword>
<sequence>MDTKKTYNNKGADYLSIIPEKLGVEEISNLVKSPSCGAISMFIGTTRDNFDGLKVVSLEYEAYQTMALKVLKDICNNLRETWPDIVNIAIYHRLGNVATCEASVIIAISSPHRQSSLSAVDAAINKLKVSVPIWKKEQYAEGQNADSKWKENPECMWRVQH</sequence>
<dbReference type="SUPFAM" id="SSF54690">
    <property type="entry name" value="Molybdopterin synthase subunit MoaE"/>
    <property type="match status" value="1"/>
</dbReference>
<dbReference type="EMBL" id="HBUF01014551">
    <property type="protein sequence ID" value="CAG6609426.1"/>
    <property type="molecule type" value="Transcribed_RNA"/>
</dbReference>
<keyword evidence="1 4" id="KW-0963">Cytoplasm</keyword>
<dbReference type="PANTHER" id="PTHR23404">
    <property type="entry name" value="MOLYBDOPTERIN SYNTHASE RELATED"/>
    <property type="match status" value="1"/>
</dbReference>
<gene>
    <name evidence="4" type="primary">Mocs2</name>
</gene>
<dbReference type="HAMAP" id="MF_03052">
    <property type="entry name" value="MOC2B"/>
    <property type="match status" value="1"/>
</dbReference>
<comment type="pathway">
    <text evidence="4">Cofactor biosynthesis; molybdopterin biosynthesis.</text>
</comment>
<evidence type="ECO:0000256" key="1">
    <source>
        <dbReference type="ARBA" id="ARBA00022490"/>
    </source>
</evidence>
<dbReference type="UniPathway" id="UPA00344"/>
<dbReference type="EMBL" id="HBUF01014549">
    <property type="protein sequence ID" value="CAG6609422.1"/>
    <property type="molecule type" value="Transcribed_RNA"/>
</dbReference>
<comment type="subcellular location">
    <subcellularLocation>
        <location evidence="4">Cytoplasm</location>
    </subcellularLocation>
</comment>
<dbReference type="CDD" id="cd00756">
    <property type="entry name" value="MoaE"/>
    <property type="match status" value="1"/>
</dbReference>
<dbReference type="EC" id="2.8.1.12" evidence="4"/>
<dbReference type="EMBL" id="HBUF01014554">
    <property type="protein sequence ID" value="CAG6609433.1"/>
    <property type="molecule type" value="Transcribed_RNA"/>
</dbReference>
<proteinExistence type="inferred from homology"/>
<dbReference type="EMBL" id="HBUF01014553">
    <property type="protein sequence ID" value="CAG6609431.1"/>
    <property type="molecule type" value="Transcribed_RNA"/>
</dbReference>
<feature type="binding site" evidence="4">
    <location>
        <position position="128"/>
    </location>
    <ligand>
        <name>substrate</name>
    </ligand>
</feature>
<dbReference type="GO" id="GO:0006777">
    <property type="term" value="P:Mo-molybdopterin cofactor biosynthetic process"/>
    <property type="evidence" value="ECO:0007669"/>
    <property type="project" value="UniProtKB-UniRule"/>
</dbReference>